<evidence type="ECO:0000313" key="3">
    <source>
        <dbReference type="Proteomes" id="UP000004915"/>
    </source>
</evidence>
<proteinExistence type="predicted"/>
<keyword evidence="3" id="KW-1185">Reference proteome</keyword>
<name>G7CCT6_MYCT3</name>
<feature type="compositionally biased region" description="Low complexity" evidence="1">
    <location>
        <begin position="46"/>
        <end position="75"/>
    </location>
</feature>
<feature type="compositionally biased region" description="Pro residues" evidence="1">
    <location>
        <begin position="362"/>
        <end position="371"/>
    </location>
</feature>
<evidence type="ECO:0000256" key="1">
    <source>
        <dbReference type="SAM" id="MobiDB-lite"/>
    </source>
</evidence>
<organism evidence="2 3">
    <name type="scientific">Mycolicibacterium thermoresistibile (strain ATCC 19527 / DSM 44167 / CIP 105390 / JCM 6362 / NCTC 10409 / 316)</name>
    <name type="common">Mycobacterium thermoresistibile</name>
    <dbReference type="NCBI Taxonomy" id="1078020"/>
    <lineage>
        <taxon>Bacteria</taxon>
        <taxon>Bacillati</taxon>
        <taxon>Actinomycetota</taxon>
        <taxon>Actinomycetes</taxon>
        <taxon>Mycobacteriales</taxon>
        <taxon>Mycobacteriaceae</taxon>
        <taxon>Mycolicibacterium</taxon>
    </lineage>
</organism>
<evidence type="ECO:0000313" key="2">
    <source>
        <dbReference type="EMBL" id="EHI14293.1"/>
    </source>
</evidence>
<feature type="compositionally biased region" description="Low complexity" evidence="1">
    <location>
        <begin position="346"/>
        <end position="360"/>
    </location>
</feature>
<feature type="region of interest" description="Disordered" evidence="1">
    <location>
        <begin position="262"/>
        <end position="406"/>
    </location>
</feature>
<dbReference type="AlphaFoldDB" id="G7CCT6"/>
<comment type="caution">
    <text evidence="2">The sequence shown here is derived from an EMBL/GenBank/DDBJ whole genome shotgun (WGS) entry which is preliminary data.</text>
</comment>
<reference evidence="2 3" key="1">
    <citation type="submission" date="2011-11" db="EMBL/GenBank/DDBJ databases">
        <authorList>
            <consortium name="Tuberculosis Structural Genomics Consortium"/>
            <person name="Ioerger T.R."/>
        </authorList>
    </citation>
    <scope>NUCLEOTIDE SEQUENCE [LARGE SCALE GENOMIC DNA]</scope>
    <source>
        <strain evidence="3">ATCC 19527 / DSM 44167 / CIP 105390 / JCM 6362 / NCTC 10409 / 316</strain>
    </source>
</reference>
<feature type="compositionally biased region" description="Low complexity" evidence="1">
    <location>
        <begin position="116"/>
        <end position="135"/>
    </location>
</feature>
<dbReference type="Proteomes" id="UP000004915">
    <property type="component" value="Unassembled WGS sequence"/>
</dbReference>
<feature type="compositionally biased region" description="Low complexity" evidence="1">
    <location>
        <begin position="165"/>
        <end position="182"/>
    </location>
</feature>
<feature type="non-terminal residue" evidence="2">
    <location>
        <position position="406"/>
    </location>
</feature>
<feature type="compositionally biased region" description="Gly residues" evidence="1">
    <location>
        <begin position="202"/>
        <end position="211"/>
    </location>
</feature>
<gene>
    <name evidence="2" type="ORF">KEK_03912</name>
</gene>
<protein>
    <submittedName>
        <fullName evidence="2">Uncharacterized protein</fullName>
    </submittedName>
</protein>
<feature type="region of interest" description="Disordered" evidence="1">
    <location>
        <begin position="33"/>
        <end position="215"/>
    </location>
</feature>
<feature type="compositionally biased region" description="Gly residues" evidence="1">
    <location>
        <begin position="394"/>
        <end position="406"/>
    </location>
</feature>
<dbReference type="EMBL" id="AGVE01000019">
    <property type="protein sequence ID" value="EHI14293.1"/>
    <property type="molecule type" value="Genomic_DNA"/>
</dbReference>
<accession>G7CCT6</accession>
<sequence>MVIVSATAWRIVGYAGLIAGGVWLAQATAPVAGAQPGDDDSGDSGAGRSSQSATPAASAQAGSARAGSSQAGSPRTADARRNGSPVRFGAGRGPIGTAATTADAQPGGTRAGGRPGTPRADGVGSRSRGSVEVGSNGIAVRIGAQQVRISGADSERGRWGVRRPSTAGANTGSAVAAATAAGTGAGAGGSDGPAARPNTGEPGSGARGAGNPGVAAVRGRGATLFLTVPQVLRHRGGGTGDSPFTRGMVVNTVRIGVSTGSTVRGALQSDPMAGAAAGPDPEPGPAPGEQSGPGEQTGPAEAQPGVNEGTYQGADENPDDGPGEGLPAPRPVPSPGQEEAPTVVDGRPPGLGAAPLPRVGSVPPPAAPPDLPIAETPPDEPPVIDVGGPVVNAPGGGGGRAPGEPQ</sequence>